<dbReference type="PANTHER" id="PTHR13366">
    <property type="entry name" value="MALARIA ANTIGEN-RELATED"/>
    <property type="match status" value="1"/>
</dbReference>
<keyword evidence="4" id="KW-1185">Reference proteome</keyword>
<dbReference type="Proteomes" id="UP000070412">
    <property type="component" value="Unassembled WGS sequence"/>
</dbReference>
<dbReference type="OrthoDB" id="6515239at2759"/>
<dbReference type="Pfam" id="PF13251">
    <property type="entry name" value="DUF4042"/>
    <property type="match status" value="1"/>
</dbReference>
<reference evidence="4" key="1">
    <citation type="journal article" date="2020" name="PLoS Negl. Trop. Dis.">
        <title>High-quality nuclear genome for Sarcoptes scabiei-A critical resource for a neglected parasite.</title>
        <authorList>
            <person name="Korhonen P.K."/>
            <person name="Gasser R.B."/>
            <person name="Ma G."/>
            <person name="Wang T."/>
            <person name="Stroehlein A.J."/>
            <person name="Young N.D."/>
            <person name="Ang C.S."/>
            <person name="Fernando D.D."/>
            <person name="Lu H.C."/>
            <person name="Taylor S."/>
            <person name="Reynolds S.L."/>
            <person name="Mofiz E."/>
            <person name="Najaraj S.H."/>
            <person name="Gowda H."/>
            <person name="Madugundu A."/>
            <person name="Renuse S."/>
            <person name="Holt D."/>
            <person name="Pandey A."/>
            <person name="Papenfuss A.T."/>
            <person name="Fischer K."/>
        </authorList>
    </citation>
    <scope>NUCLEOTIDE SEQUENCE [LARGE SCALE GENOMIC DNA]</scope>
</reference>
<evidence type="ECO:0000259" key="1">
    <source>
        <dbReference type="Pfam" id="PF13251"/>
    </source>
</evidence>
<feature type="domain" description="DUF4042" evidence="1">
    <location>
        <begin position="278"/>
        <end position="454"/>
    </location>
</feature>
<dbReference type="AlphaFoldDB" id="A0A834RCF4"/>
<dbReference type="InterPro" id="IPR025283">
    <property type="entry name" value="DUF4042"/>
</dbReference>
<evidence type="ECO:0000313" key="2">
    <source>
        <dbReference type="EMBL" id="KAF7492951.1"/>
    </source>
</evidence>
<dbReference type="EMBL" id="WVUK01000056">
    <property type="protein sequence ID" value="KAF7492951.1"/>
    <property type="molecule type" value="Genomic_DNA"/>
</dbReference>
<dbReference type="InterPro" id="IPR052107">
    <property type="entry name" value="HEAT6"/>
</dbReference>
<gene>
    <name evidence="2" type="ORF">SSS_7298</name>
</gene>
<dbReference type="EnsemblMetazoa" id="SSS_7298s_mrna">
    <property type="protein sequence ID" value="KAF7492951.1"/>
    <property type="gene ID" value="SSS_7298"/>
</dbReference>
<evidence type="ECO:0000313" key="4">
    <source>
        <dbReference type="Proteomes" id="UP000070412"/>
    </source>
</evidence>
<sequence length="992" mass="116034">MNSAFHSRLRNVNLNRTSTFLSDDFNAIFTNLKCVSIDDETKLIALLESLLATLNSIKSTNQSLILDDFTEQIAYFNRLILRIDYSSLKSVDIPFSSFKILHLLLKMTKNSESLIFSTLLETLLDHLIKIKFTISNTERTEVAKFNDICLLLLKSICFISSKFSIVYDDLKRTSIAGKFVGIIRCFLFYGLPNFHLDSMPVHLYPTPLSQFTRQIPSISSSKKRKSKIIEDRMFDDLDDSTSPNYSTSECSSSELDESFSMLDSSLRYEFQCKKNVVKTRIFAYECLQQSLSIFDVRNIFGFWSYLFPDHYSTMDTQFSVLTTISKDPSTRVRNSALNFMHHFFDCGKIYVQILVQESSNQNLRISSFTPLSVAFTMMIKELHCFCRLMLLKESNVTVLILIYRILSLLISITPYNKLHEDILRPIFQQNSFLIENHVTQIKNLSLALNVKLFSLVSLPKDFENWIVSNEIGRKTIDQILNQSYFLILNSDFILLIIESIKLFIAILKHRDFCLKLFEEESIEFDHETLARICYQLIETDKVFNNSVLRNTVCKFIHSIGFFLKEIVPLQDLLFRDSKEKFSFIKSWYLKIFESNFFHQAIVEQDSEQIQISSQVILINTLSLIPENVFEMLAENLRFKLISILISQSKTDPTMSEYLEKNFEIKEQIIQVKCASIRCLSIIHSFDCCSEDINLTGDLIDICLEILSKSNAFCKLNKKKQFFLLEHITWSLANVFDCIKKTNLQSRIDRNLFLRIALIIKDLYADSARQTDDILINLARNSGLIIYLLLNYDETCDNDDKDAIYRSKKIKIDPKILTEQIDFLVEVLVKKKSCKLQWNICISLSYLLPLESFTELCSDSDLLDRIFESLFRTFMNTCNHKVQSYSIFTISSIHDMKKFEKHLQNIWNSLIDKFIENYSIVQIQSKQSWLDRFIFSLEKFLEYYRSEQINNETWQIYTNKLIDFIDEELKLHQKKEDCFFDDKLNQILLKLKS</sequence>
<organism evidence="2">
    <name type="scientific">Sarcoptes scabiei</name>
    <name type="common">Itch mite</name>
    <name type="synonym">Acarus scabiei</name>
    <dbReference type="NCBI Taxonomy" id="52283"/>
    <lineage>
        <taxon>Eukaryota</taxon>
        <taxon>Metazoa</taxon>
        <taxon>Ecdysozoa</taxon>
        <taxon>Arthropoda</taxon>
        <taxon>Chelicerata</taxon>
        <taxon>Arachnida</taxon>
        <taxon>Acari</taxon>
        <taxon>Acariformes</taxon>
        <taxon>Sarcoptiformes</taxon>
        <taxon>Astigmata</taxon>
        <taxon>Psoroptidia</taxon>
        <taxon>Sarcoptoidea</taxon>
        <taxon>Sarcoptidae</taxon>
        <taxon>Sarcoptinae</taxon>
        <taxon>Sarcoptes</taxon>
    </lineage>
</organism>
<dbReference type="PANTHER" id="PTHR13366:SF0">
    <property type="entry name" value="HEAT REPEAT-CONTAINING PROTEIN 6"/>
    <property type="match status" value="1"/>
</dbReference>
<accession>A0A834RCF4</accession>
<name>A0A834RCF4_SARSC</name>
<proteinExistence type="predicted"/>
<protein>
    <submittedName>
        <fullName evidence="2">HEAT repeat-containing protein 6</fullName>
    </submittedName>
</protein>
<reference evidence="2" key="2">
    <citation type="submission" date="2020-01" db="EMBL/GenBank/DDBJ databases">
        <authorList>
            <person name="Korhonen P.K.K."/>
            <person name="Guangxu M.G."/>
            <person name="Wang T.W."/>
            <person name="Stroehlein A.J.S."/>
            <person name="Young N.D."/>
            <person name="Ang C.-S.A."/>
            <person name="Fernando D.W.F."/>
            <person name="Lu H.L."/>
            <person name="Taylor S.T."/>
            <person name="Ehtesham M.E.M."/>
            <person name="Najaraj S.H.N."/>
            <person name="Harsha G.H.G."/>
            <person name="Madugundu A.M."/>
            <person name="Renuse S.R."/>
            <person name="Holt D.H."/>
            <person name="Pandey A.P."/>
            <person name="Papenfuss A.P."/>
            <person name="Gasser R.B.G."/>
            <person name="Fischer K.F."/>
        </authorList>
    </citation>
    <scope>NUCLEOTIDE SEQUENCE</scope>
    <source>
        <strain evidence="2">SSS_KF_BRIS2020</strain>
    </source>
</reference>
<reference evidence="3" key="3">
    <citation type="submission" date="2022-06" db="UniProtKB">
        <authorList>
            <consortium name="EnsemblMetazoa"/>
        </authorList>
    </citation>
    <scope>IDENTIFICATION</scope>
</reference>
<evidence type="ECO:0000313" key="3">
    <source>
        <dbReference type="EnsemblMetazoa" id="KAF7492951.1"/>
    </source>
</evidence>